<reference evidence="1" key="1">
    <citation type="submission" date="2013-12" db="EMBL/GenBank/DDBJ databases">
        <title>The Genome Sequence of Aphanomyces invadans NJM9701.</title>
        <authorList>
            <consortium name="The Broad Institute Genomics Platform"/>
            <person name="Russ C."/>
            <person name="Tyler B."/>
            <person name="van West P."/>
            <person name="Dieguez-Uribeondo J."/>
            <person name="Young S.K."/>
            <person name="Zeng Q."/>
            <person name="Gargeya S."/>
            <person name="Fitzgerald M."/>
            <person name="Abouelleil A."/>
            <person name="Alvarado L."/>
            <person name="Chapman S.B."/>
            <person name="Gainer-Dewar J."/>
            <person name="Goldberg J."/>
            <person name="Griggs A."/>
            <person name="Gujja S."/>
            <person name="Hansen M."/>
            <person name="Howarth C."/>
            <person name="Imamovic A."/>
            <person name="Ireland A."/>
            <person name="Larimer J."/>
            <person name="McCowan C."/>
            <person name="Murphy C."/>
            <person name="Pearson M."/>
            <person name="Poon T.W."/>
            <person name="Priest M."/>
            <person name="Roberts A."/>
            <person name="Saif S."/>
            <person name="Shea T."/>
            <person name="Sykes S."/>
            <person name="Wortman J."/>
            <person name="Nusbaum C."/>
            <person name="Birren B."/>
        </authorList>
    </citation>
    <scope>NUCLEOTIDE SEQUENCE [LARGE SCALE GENOMIC DNA]</scope>
    <source>
        <strain evidence="1">NJM9701</strain>
    </source>
</reference>
<dbReference type="VEuPathDB" id="FungiDB:H310_11253"/>
<dbReference type="AlphaFoldDB" id="A0A024TP28"/>
<dbReference type="GeneID" id="20088303"/>
<evidence type="ECO:0000313" key="1">
    <source>
        <dbReference type="EMBL" id="ETV95366.1"/>
    </source>
</evidence>
<dbReference type="RefSeq" id="XP_008876067.1">
    <property type="nucleotide sequence ID" value="XM_008877845.1"/>
</dbReference>
<sequence length="156" mass="17791">MCKCVVRRRLHGIGKFELGLKTPQDAALLELLLEVADFGRSALGDVFVAQHVSIGSPRDEESHRPEWQLVMIEVTLKLVLDQVVRVHAKPSELYHRECEQGFEHKQWVACGTMEEQQVQDHNCHRQDFVHNAKAKHKLCGLQQIVALVQRHSANDS</sequence>
<organism evidence="1">
    <name type="scientific">Aphanomyces invadans</name>
    <dbReference type="NCBI Taxonomy" id="157072"/>
    <lineage>
        <taxon>Eukaryota</taxon>
        <taxon>Sar</taxon>
        <taxon>Stramenopiles</taxon>
        <taxon>Oomycota</taxon>
        <taxon>Saprolegniomycetes</taxon>
        <taxon>Saprolegniales</taxon>
        <taxon>Verrucalvaceae</taxon>
        <taxon>Aphanomyces</taxon>
    </lineage>
</organism>
<gene>
    <name evidence="1" type="ORF">H310_11253</name>
</gene>
<proteinExistence type="predicted"/>
<name>A0A024TP28_9STRA</name>
<accession>A0A024TP28</accession>
<protein>
    <submittedName>
        <fullName evidence="1">Uncharacterized protein</fullName>
    </submittedName>
</protein>
<dbReference type="EMBL" id="KI913981">
    <property type="protein sequence ID" value="ETV95366.1"/>
    <property type="molecule type" value="Genomic_DNA"/>
</dbReference>